<dbReference type="GO" id="GO:0046872">
    <property type="term" value="F:metal ion binding"/>
    <property type="evidence" value="ECO:0007669"/>
    <property type="project" value="UniProtKB-KW"/>
</dbReference>
<evidence type="ECO:0000313" key="4">
    <source>
        <dbReference type="Proteomes" id="UP000054018"/>
    </source>
</evidence>
<keyword evidence="4" id="KW-1185">Reference proteome</keyword>
<accession>A0A0C9ZAQ3</accession>
<dbReference type="GO" id="GO:0016491">
    <property type="term" value="F:oxidoreductase activity"/>
    <property type="evidence" value="ECO:0007669"/>
    <property type="project" value="UniProtKB-KW"/>
</dbReference>
<reference evidence="4" key="2">
    <citation type="submission" date="2015-01" db="EMBL/GenBank/DDBJ databases">
        <title>Evolutionary Origins and Diversification of the Mycorrhizal Mutualists.</title>
        <authorList>
            <consortium name="DOE Joint Genome Institute"/>
            <consortium name="Mycorrhizal Genomics Consortium"/>
            <person name="Kohler A."/>
            <person name="Kuo A."/>
            <person name="Nagy L.G."/>
            <person name="Floudas D."/>
            <person name="Copeland A."/>
            <person name="Barry K.W."/>
            <person name="Cichocki N."/>
            <person name="Veneault-Fourrey C."/>
            <person name="LaButti K."/>
            <person name="Lindquist E.A."/>
            <person name="Lipzen A."/>
            <person name="Lundell T."/>
            <person name="Morin E."/>
            <person name="Murat C."/>
            <person name="Riley R."/>
            <person name="Ohm R."/>
            <person name="Sun H."/>
            <person name="Tunlid A."/>
            <person name="Henrissat B."/>
            <person name="Grigoriev I.V."/>
            <person name="Hibbett D.S."/>
            <person name="Martin F."/>
        </authorList>
    </citation>
    <scope>NUCLEOTIDE SEQUENCE [LARGE SCALE GENOMIC DNA]</scope>
    <source>
        <strain evidence="4">441</strain>
    </source>
</reference>
<feature type="domain" description="Fe2OG dioxygenase" evidence="2">
    <location>
        <begin position="123"/>
        <end position="225"/>
    </location>
</feature>
<sequence>MSSLSDVARSIEACLTSRSPYCSGTLPVSPQQLVLYYGAAGYPPSSRVDLSNSTPEDLDRLSDACQPATFGVNREDVYDESYRKAGKLDIPNFAPSFDIGSTGLVDIVRDALLDGEDDQRRIKAEMYKLNVYGKDSFFKAHKDTPRGETMFGSLVVVFPTPHQGGEFVLRQDDHEWVVDFAKMISDSAEKPCVGYIAFFSDVEHEVRIVTAGHRVTLTYNLYFIPEKQAIPVISSPAPYEQRLRELLHTLLTNPDLLPEGGYLGFGLRHQYPVQTHMKVKRLQKCLKGNDATLARVLSTLGITWDVRVFYDNHGKYPNYLHKRIVDMGDGEVDRYMLGDHMGRGAEEVTYASLNGKAITETDGDNDIVRKLAKVTDMASMTCAESSFLAWGNEPSLEHLYGNVCIIADLPPSENRTIKGME</sequence>
<dbReference type="OrthoDB" id="27483at2759"/>
<dbReference type="EMBL" id="KN833782">
    <property type="protein sequence ID" value="KIK19542.1"/>
    <property type="molecule type" value="Genomic_DNA"/>
</dbReference>
<evidence type="ECO:0000313" key="3">
    <source>
        <dbReference type="EMBL" id="KIK19542.1"/>
    </source>
</evidence>
<name>A0A0C9ZAQ3_9AGAM</name>
<protein>
    <recommendedName>
        <fullName evidence="2">Fe2OG dioxygenase domain-containing protein</fullName>
    </recommendedName>
</protein>
<evidence type="ECO:0000259" key="2">
    <source>
        <dbReference type="PROSITE" id="PS51471"/>
    </source>
</evidence>
<proteinExistence type="inferred from homology"/>
<keyword evidence="1" id="KW-0479">Metal-binding</keyword>
<dbReference type="Proteomes" id="UP000054018">
    <property type="component" value="Unassembled WGS sequence"/>
</dbReference>
<dbReference type="Pfam" id="PF13640">
    <property type="entry name" value="2OG-FeII_Oxy_3"/>
    <property type="match status" value="1"/>
</dbReference>
<keyword evidence="1" id="KW-0408">Iron</keyword>
<reference evidence="3 4" key="1">
    <citation type="submission" date="2014-04" db="EMBL/GenBank/DDBJ databases">
        <authorList>
            <consortium name="DOE Joint Genome Institute"/>
            <person name="Kuo A."/>
            <person name="Kohler A."/>
            <person name="Costa M.D."/>
            <person name="Nagy L.G."/>
            <person name="Floudas D."/>
            <person name="Copeland A."/>
            <person name="Barry K.W."/>
            <person name="Cichocki N."/>
            <person name="Veneault-Fourrey C."/>
            <person name="LaButti K."/>
            <person name="Lindquist E.A."/>
            <person name="Lipzen A."/>
            <person name="Lundell T."/>
            <person name="Morin E."/>
            <person name="Murat C."/>
            <person name="Sun H."/>
            <person name="Tunlid A."/>
            <person name="Henrissat B."/>
            <person name="Grigoriev I.V."/>
            <person name="Hibbett D.S."/>
            <person name="Martin F."/>
            <person name="Nordberg H.P."/>
            <person name="Cantor M.N."/>
            <person name="Hua S.X."/>
        </authorList>
    </citation>
    <scope>NUCLEOTIDE SEQUENCE [LARGE SCALE GENOMIC DNA]</scope>
    <source>
        <strain evidence="3 4">441</strain>
    </source>
</reference>
<dbReference type="STRING" id="765257.A0A0C9ZAQ3"/>
<evidence type="ECO:0000256" key="1">
    <source>
        <dbReference type="RuleBase" id="RU003682"/>
    </source>
</evidence>
<dbReference type="Gene3D" id="2.60.120.620">
    <property type="entry name" value="q2cbj1_9rhob like domain"/>
    <property type="match status" value="1"/>
</dbReference>
<dbReference type="HOGENOM" id="CLU_019613_2_1_1"/>
<keyword evidence="1" id="KW-0560">Oxidoreductase</keyword>
<dbReference type="PANTHER" id="PTHR33099:SF14">
    <property type="entry name" value="PROLYL 4-HYDROXYLASE ALPHA SUBUNIT FE(2+) 2OG DIOXYGENASE DOMAIN-CONTAINING PROTEIN"/>
    <property type="match status" value="1"/>
</dbReference>
<dbReference type="InterPro" id="IPR005123">
    <property type="entry name" value="Oxoglu/Fe-dep_dioxygenase_dom"/>
</dbReference>
<gene>
    <name evidence="3" type="ORF">PISMIDRAFT_107364</name>
</gene>
<organism evidence="3 4">
    <name type="scientific">Pisolithus microcarpus 441</name>
    <dbReference type="NCBI Taxonomy" id="765257"/>
    <lineage>
        <taxon>Eukaryota</taxon>
        <taxon>Fungi</taxon>
        <taxon>Dikarya</taxon>
        <taxon>Basidiomycota</taxon>
        <taxon>Agaricomycotina</taxon>
        <taxon>Agaricomycetes</taxon>
        <taxon>Agaricomycetidae</taxon>
        <taxon>Boletales</taxon>
        <taxon>Sclerodermatineae</taxon>
        <taxon>Pisolithaceae</taxon>
        <taxon>Pisolithus</taxon>
    </lineage>
</organism>
<dbReference type="PANTHER" id="PTHR33099">
    <property type="entry name" value="FE2OG DIOXYGENASE DOMAIN-CONTAINING PROTEIN"/>
    <property type="match status" value="1"/>
</dbReference>
<dbReference type="PROSITE" id="PS51471">
    <property type="entry name" value="FE2OG_OXY"/>
    <property type="match status" value="1"/>
</dbReference>
<dbReference type="AlphaFoldDB" id="A0A0C9ZAQ3"/>
<dbReference type="InterPro" id="IPR044862">
    <property type="entry name" value="Pro_4_hyd_alph_FE2OG_OXY"/>
</dbReference>
<comment type="similarity">
    <text evidence="1">Belongs to the iron/ascorbate-dependent oxidoreductase family.</text>
</comment>